<reference evidence="7" key="1">
    <citation type="submission" date="2023-04" db="EMBL/GenBank/DDBJ databases">
        <title>Ambrosiozyma monospora NBRC 1965.</title>
        <authorList>
            <person name="Ichikawa N."/>
            <person name="Sato H."/>
            <person name="Tonouchi N."/>
        </authorList>
    </citation>
    <scope>NUCLEOTIDE SEQUENCE</scope>
    <source>
        <strain evidence="7">NBRC 1965</strain>
    </source>
</reference>
<dbReference type="GO" id="GO:0043539">
    <property type="term" value="F:protein serine/threonine kinase activator activity"/>
    <property type="evidence" value="ECO:0007669"/>
    <property type="project" value="TreeGrafter"/>
</dbReference>
<evidence type="ECO:0000313" key="7">
    <source>
        <dbReference type="EMBL" id="GMG20303.1"/>
    </source>
</evidence>
<dbReference type="SMART" id="SM00586">
    <property type="entry name" value="ZnF_DBF"/>
    <property type="match status" value="1"/>
</dbReference>
<feature type="domain" description="DBF4-type" evidence="6">
    <location>
        <begin position="733"/>
        <end position="782"/>
    </location>
</feature>
<dbReference type="OrthoDB" id="21380at2759"/>
<organism evidence="7 8">
    <name type="scientific">Ambrosiozyma monospora</name>
    <name type="common">Yeast</name>
    <name type="synonym">Endomycopsis monosporus</name>
    <dbReference type="NCBI Taxonomy" id="43982"/>
    <lineage>
        <taxon>Eukaryota</taxon>
        <taxon>Fungi</taxon>
        <taxon>Dikarya</taxon>
        <taxon>Ascomycota</taxon>
        <taxon>Saccharomycotina</taxon>
        <taxon>Pichiomycetes</taxon>
        <taxon>Pichiales</taxon>
        <taxon>Pichiaceae</taxon>
        <taxon>Ambrosiozyma</taxon>
    </lineage>
</organism>
<dbReference type="AlphaFoldDB" id="A0A9W6YSN5"/>
<dbReference type="EMBL" id="BSXU01000338">
    <property type="protein sequence ID" value="GMG20303.1"/>
    <property type="molecule type" value="Genomic_DNA"/>
</dbReference>
<dbReference type="FunFam" id="6.10.250.3410:FF:000001">
    <property type="entry name" value="Protein DBF4 homolog A"/>
    <property type="match status" value="1"/>
</dbReference>
<keyword evidence="8" id="KW-1185">Reference proteome</keyword>
<feature type="compositionally biased region" description="Basic and acidic residues" evidence="5">
    <location>
        <begin position="678"/>
        <end position="689"/>
    </location>
</feature>
<dbReference type="PANTHER" id="PTHR15375:SF26">
    <property type="entry name" value="PROTEIN CHIFFON"/>
    <property type="match status" value="1"/>
</dbReference>
<accession>A0A9W6YSN5</accession>
<feature type="compositionally biased region" description="Basic and acidic residues" evidence="5">
    <location>
        <begin position="705"/>
        <end position="716"/>
    </location>
</feature>
<evidence type="ECO:0000256" key="1">
    <source>
        <dbReference type="ARBA" id="ARBA00022723"/>
    </source>
</evidence>
<dbReference type="PROSITE" id="PS51265">
    <property type="entry name" value="ZF_DBF4"/>
    <property type="match status" value="1"/>
</dbReference>
<dbReference type="Pfam" id="PF07535">
    <property type="entry name" value="zf-DBF"/>
    <property type="match status" value="1"/>
</dbReference>
<feature type="compositionally biased region" description="Low complexity" evidence="5">
    <location>
        <begin position="75"/>
        <end position="89"/>
    </location>
</feature>
<dbReference type="InterPro" id="IPR055116">
    <property type="entry name" value="DBF4_BRCT"/>
</dbReference>
<dbReference type="InterPro" id="IPR051590">
    <property type="entry name" value="Replication_Regulatory_Kinase"/>
</dbReference>
<dbReference type="InterPro" id="IPR036420">
    <property type="entry name" value="BRCT_dom_sf"/>
</dbReference>
<dbReference type="Gene3D" id="6.10.250.3410">
    <property type="entry name" value="DBF zinc finger"/>
    <property type="match status" value="1"/>
</dbReference>
<comment type="caution">
    <text evidence="7">The sequence shown here is derived from an EMBL/GenBank/DDBJ whole genome shotgun (WGS) entry which is preliminary data.</text>
</comment>
<evidence type="ECO:0000313" key="8">
    <source>
        <dbReference type="Proteomes" id="UP001165063"/>
    </source>
</evidence>
<proteinExistence type="predicted"/>
<dbReference type="Gene3D" id="3.40.50.10190">
    <property type="entry name" value="BRCT domain"/>
    <property type="match status" value="1"/>
</dbReference>
<dbReference type="Pfam" id="PF22437">
    <property type="entry name" value="DBF4_BRCT"/>
    <property type="match status" value="1"/>
</dbReference>
<feature type="compositionally biased region" description="Acidic residues" evidence="5">
    <location>
        <begin position="690"/>
        <end position="704"/>
    </location>
</feature>
<evidence type="ECO:0000256" key="5">
    <source>
        <dbReference type="SAM" id="MobiDB-lite"/>
    </source>
</evidence>
<dbReference type="GO" id="GO:1901987">
    <property type="term" value="P:regulation of cell cycle phase transition"/>
    <property type="evidence" value="ECO:0007669"/>
    <property type="project" value="TreeGrafter"/>
</dbReference>
<dbReference type="GO" id="GO:0003676">
    <property type="term" value="F:nucleic acid binding"/>
    <property type="evidence" value="ECO:0007669"/>
    <property type="project" value="InterPro"/>
</dbReference>
<name>A0A9W6YSN5_AMBMO</name>
<dbReference type="InterPro" id="IPR006572">
    <property type="entry name" value="Znf_DBF"/>
</dbReference>
<keyword evidence="1" id="KW-0479">Metal-binding</keyword>
<keyword evidence="3" id="KW-0862">Zinc</keyword>
<evidence type="ECO:0000256" key="4">
    <source>
        <dbReference type="PROSITE-ProRule" id="PRU00600"/>
    </source>
</evidence>
<evidence type="ECO:0000259" key="6">
    <source>
        <dbReference type="PROSITE" id="PS51265"/>
    </source>
</evidence>
<protein>
    <submittedName>
        <fullName evidence="7">Unnamed protein product</fullName>
    </submittedName>
</protein>
<dbReference type="GO" id="GO:0031431">
    <property type="term" value="C:Dbf4-dependent protein kinase complex"/>
    <property type="evidence" value="ECO:0007669"/>
    <property type="project" value="TreeGrafter"/>
</dbReference>
<dbReference type="Proteomes" id="UP001165063">
    <property type="component" value="Unassembled WGS sequence"/>
</dbReference>
<feature type="region of interest" description="Disordered" evidence="5">
    <location>
        <begin position="653"/>
        <end position="716"/>
    </location>
</feature>
<feature type="region of interest" description="Disordered" evidence="5">
    <location>
        <begin position="442"/>
        <end position="464"/>
    </location>
</feature>
<sequence>MSNSIQKTRTVVRRTTTAETGNIQDGRAPFQPVSSNQLNVTTVSGSTKRVLLDQVAKQQQQQQRATRYHPRVSRTTSHSHTTHNNSAHSQAQIAQQRDLESWRARWKELLRKNSCVYFEIDEKRENDRKRVALAFKALGAQITSFFSENVTILISTRTFSRSANYAQSDIFRIAKMRQDMKVWNYEKVYRFMENLDFPVPELDSIGSAKLASLLQKEKLYGPNDRDPNAKRDDIKYFSGIYLHVYDLRQKTRPVAVREWTTGKHPNLYHSVNGRSLFLEENKLNTESDRLRRSKRRLLDLEKNRKYRDDLIRESYSSTCTDKLSYDERVQLRFQWEQQMEEPCRKKQKLNSNYSKGEVIALRAGGLGLHQNSIGSGTSTTTNQNEYGEIAASGLAQSGSTVIHGNGGGNGLGPTGSSVANRQLSVSKRKMVEMLNTAPVLQRRRSSRLAAKSQTGSPIKRKTHADRVENAAKIAMFDRIPMTPVAEETTPVIPSPDDSVDRIISGNSKSISVSIPHNDQPSPLKMRRSSSDKRQRSRAAIEPPRLKIASAKLASIKKESRAYSAVTLNKSINPIPKLVAAANTTCDDTVSVSSDAENEYDKTADNETTQIYESNTNNTNVTTEGDESQSQKEPETPISRHNQLQHQIAVKTNAVSQSQPDSFEQEEESESESEFEETVTTKEDTHIEEQHQEEDDDDSESESESEDNKAKIGDQLKRLHKKFQDRRVPIMKKKELKPGYCENCRVKYDDFDEHIWCEKHRMFAENDDNFKDIDDLIKTVNTTRTLQM</sequence>
<keyword evidence="2 4" id="KW-0863">Zinc-finger</keyword>
<feature type="compositionally biased region" description="Polar residues" evidence="5">
    <location>
        <begin position="504"/>
        <end position="520"/>
    </location>
</feature>
<feature type="compositionally biased region" description="Acidic residues" evidence="5">
    <location>
        <begin position="662"/>
        <end position="676"/>
    </location>
</feature>
<dbReference type="InterPro" id="IPR013939">
    <property type="entry name" value="Regulatory_Dfp1/Him1"/>
</dbReference>
<evidence type="ECO:0000256" key="2">
    <source>
        <dbReference type="ARBA" id="ARBA00022771"/>
    </source>
</evidence>
<dbReference type="InterPro" id="IPR038545">
    <property type="entry name" value="Znf_DBF_sf"/>
</dbReference>
<dbReference type="GO" id="GO:0010571">
    <property type="term" value="P:positive regulation of nuclear cell cycle DNA replication"/>
    <property type="evidence" value="ECO:0007669"/>
    <property type="project" value="TreeGrafter"/>
</dbReference>
<evidence type="ECO:0000256" key="3">
    <source>
        <dbReference type="ARBA" id="ARBA00022833"/>
    </source>
</evidence>
<gene>
    <name evidence="7" type="ORF">Amon01_000113500</name>
</gene>
<feature type="region of interest" description="Disordered" evidence="5">
    <location>
        <begin position="591"/>
        <end position="639"/>
    </location>
</feature>
<dbReference type="Pfam" id="PF08630">
    <property type="entry name" value="Dfp1_Him1_M"/>
    <property type="match status" value="1"/>
</dbReference>
<feature type="region of interest" description="Disordered" evidence="5">
    <location>
        <begin position="56"/>
        <end position="94"/>
    </location>
</feature>
<feature type="region of interest" description="Disordered" evidence="5">
    <location>
        <begin position="1"/>
        <end position="32"/>
    </location>
</feature>
<feature type="region of interest" description="Disordered" evidence="5">
    <location>
        <begin position="487"/>
        <end position="544"/>
    </location>
</feature>
<dbReference type="PANTHER" id="PTHR15375">
    <property type="entry name" value="ACTIVATOR OF S-PHASE KINASE-RELATED"/>
    <property type="match status" value="1"/>
</dbReference>
<dbReference type="GO" id="GO:0008270">
    <property type="term" value="F:zinc ion binding"/>
    <property type="evidence" value="ECO:0007669"/>
    <property type="project" value="UniProtKB-KW"/>
</dbReference>